<dbReference type="NCBIfam" id="TIGR02258">
    <property type="entry name" value="2_5_ligase"/>
    <property type="match status" value="1"/>
</dbReference>
<feature type="domain" description="Phosphoesterase HXTX" evidence="3">
    <location>
        <begin position="117"/>
        <end position="191"/>
    </location>
</feature>
<dbReference type="OrthoDB" id="9789350at2"/>
<evidence type="ECO:0000313" key="5">
    <source>
        <dbReference type="Proteomes" id="UP000092573"/>
    </source>
</evidence>
<comment type="similarity">
    <text evidence="2">Belongs to the 2H phosphoesterase superfamily. ThpR family.</text>
</comment>
<feature type="short sequence motif" description="HXTX 1" evidence="2">
    <location>
        <begin position="60"/>
        <end position="63"/>
    </location>
</feature>
<keyword evidence="1 2" id="KW-0378">Hydrolase</keyword>
<evidence type="ECO:0000313" key="4">
    <source>
        <dbReference type="EMBL" id="ANS74257.1"/>
    </source>
</evidence>
<dbReference type="EMBL" id="CP014167">
    <property type="protein sequence ID" value="ANS74257.1"/>
    <property type="molecule type" value="Genomic_DNA"/>
</dbReference>
<dbReference type="KEGG" id="pyg:AWM70_06390"/>
<dbReference type="InterPro" id="IPR014051">
    <property type="entry name" value="Phosphoesterase_HXTX"/>
</dbReference>
<organism evidence="4 5">
    <name type="scientific">Paenibacillus yonginensis</name>
    <dbReference type="NCBI Taxonomy" id="1462996"/>
    <lineage>
        <taxon>Bacteria</taxon>
        <taxon>Bacillati</taxon>
        <taxon>Bacillota</taxon>
        <taxon>Bacilli</taxon>
        <taxon>Bacillales</taxon>
        <taxon>Paenibacillaceae</taxon>
        <taxon>Paenibacillus</taxon>
    </lineage>
</organism>
<evidence type="ECO:0000256" key="1">
    <source>
        <dbReference type="ARBA" id="ARBA00022801"/>
    </source>
</evidence>
<sequence length="204" mass="22712">MKAEQSNWERKPAAGQESGVWRVFAAVPLPGSIKQRLAAWCKEEQSKHRFKKWVYHEDFHITVQFLGDINPAKVPEIQQALTTAATGITPFPVKLAGTGIFGRPVQPRVLWAAIREGNKELERLHAAVTANLAPLGFIPEERPYSPHVTLARQFLPGQLEAGANLQAVETEFGSWKADSVVLYRTRMGRQPMYEGVAEAPFKGV</sequence>
<dbReference type="GO" id="GO:0004113">
    <property type="term" value="F:2',3'-cyclic-nucleotide 3'-phosphodiesterase activity"/>
    <property type="evidence" value="ECO:0007669"/>
    <property type="project" value="InterPro"/>
</dbReference>
<feature type="short sequence motif" description="HXTX 2" evidence="2">
    <location>
        <begin position="147"/>
        <end position="150"/>
    </location>
</feature>
<feature type="domain" description="Phosphoesterase HXTX" evidence="3">
    <location>
        <begin position="27"/>
        <end position="111"/>
    </location>
</feature>
<dbReference type="PANTHER" id="PTHR35561">
    <property type="entry name" value="RNA 2',3'-CYCLIC PHOSPHODIESTERASE"/>
    <property type="match status" value="1"/>
</dbReference>
<accession>A0A1B1MYM2</accession>
<dbReference type="EC" id="3.1.4.58" evidence="2"/>
<dbReference type="Gene3D" id="3.90.1140.10">
    <property type="entry name" value="Cyclic phosphodiesterase"/>
    <property type="match status" value="1"/>
</dbReference>
<dbReference type="HAMAP" id="MF_01940">
    <property type="entry name" value="RNA_CPDase"/>
    <property type="match status" value="1"/>
</dbReference>
<proteinExistence type="inferred from homology"/>
<dbReference type="Proteomes" id="UP000092573">
    <property type="component" value="Chromosome"/>
</dbReference>
<dbReference type="SUPFAM" id="SSF55144">
    <property type="entry name" value="LigT-like"/>
    <property type="match status" value="1"/>
</dbReference>
<dbReference type="STRING" id="1462996.AWM70_06390"/>
<dbReference type="InterPro" id="IPR004175">
    <property type="entry name" value="RNA_CPDase"/>
</dbReference>
<evidence type="ECO:0000256" key="2">
    <source>
        <dbReference type="HAMAP-Rule" id="MF_01940"/>
    </source>
</evidence>
<dbReference type="PANTHER" id="PTHR35561:SF1">
    <property type="entry name" value="RNA 2',3'-CYCLIC PHOSPHODIESTERASE"/>
    <property type="match status" value="1"/>
</dbReference>
<dbReference type="Pfam" id="PF02834">
    <property type="entry name" value="LigT_PEase"/>
    <property type="match status" value="2"/>
</dbReference>
<feature type="active site" description="Proton donor" evidence="2">
    <location>
        <position position="60"/>
    </location>
</feature>
<gene>
    <name evidence="4" type="ORF">AWM70_06390</name>
</gene>
<reference evidence="4 5" key="1">
    <citation type="submission" date="2016-01" db="EMBL/GenBank/DDBJ databases">
        <title>Complete Genome Sequence of Paenibacillus yonginensis DCY84, a novel Plant Growth-Promoting Bacteria with Elicitation of Induced Systemic Resistance.</title>
        <authorList>
            <person name="Kim Y.J."/>
            <person name="Yang D.C."/>
            <person name="Sukweenadhi J."/>
        </authorList>
    </citation>
    <scope>NUCLEOTIDE SEQUENCE [LARGE SCALE GENOMIC DNA]</scope>
    <source>
        <strain evidence="4 5">DCY84</strain>
    </source>
</reference>
<comment type="catalytic activity">
    <reaction evidence="2">
        <text>a 3'-end 2',3'-cyclophospho-ribonucleotide-RNA + H2O = a 3'-end 2'-phospho-ribonucleotide-RNA + H(+)</text>
        <dbReference type="Rhea" id="RHEA:11828"/>
        <dbReference type="Rhea" id="RHEA-COMP:10464"/>
        <dbReference type="Rhea" id="RHEA-COMP:17353"/>
        <dbReference type="ChEBI" id="CHEBI:15377"/>
        <dbReference type="ChEBI" id="CHEBI:15378"/>
        <dbReference type="ChEBI" id="CHEBI:83064"/>
        <dbReference type="ChEBI" id="CHEBI:173113"/>
        <dbReference type="EC" id="3.1.4.58"/>
    </reaction>
</comment>
<dbReference type="AlphaFoldDB" id="A0A1B1MYM2"/>
<keyword evidence="5" id="KW-1185">Reference proteome</keyword>
<name>A0A1B1MYM2_9BACL</name>
<feature type="active site" description="Proton acceptor" evidence="2">
    <location>
        <position position="147"/>
    </location>
</feature>
<protein>
    <recommendedName>
        <fullName evidence="2">RNA 2',3'-cyclic phosphodiesterase</fullName>
        <shortName evidence="2">RNA 2',3'-CPDase</shortName>
        <ecNumber evidence="2">3.1.4.58</ecNumber>
    </recommendedName>
</protein>
<dbReference type="InterPro" id="IPR009097">
    <property type="entry name" value="Cyclic_Pdiesterase"/>
</dbReference>
<comment type="function">
    <text evidence="2">Hydrolyzes RNA 2',3'-cyclic phosphodiester to an RNA 2'-phosphomonoester.</text>
</comment>
<dbReference type="RefSeq" id="WP_068694853.1">
    <property type="nucleotide sequence ID" value="NZ_CP014167.1"/>
</dbReference>
<evidence type="ECO:0000259" key="3">
    <source>
        <dbReference type="Pfam" id="PF02834"/>
    </source>
</evidence>
<dbReference type="GO" id="GO:0008664">
    <property type="term" value="F:RNA 2',3'-cyclic 3'-phosphodiesterase activity"/>
    <property type="evidence" value="ECO:0007669"/>
    <property type="project" value="UniProtKB-EC"/>
</dbReference>